<protein>
    <recommendedName>
        <fullName evidence="8">MICOS complex subunit MIC13</fullName>
    </recommendedName>
</protein>
<evidence type="ECO:0000313" key="10">
    <source>
        <dbReference type="EnsemblMetazoa" id="PHUM050950-PA"/>
    </source>
</evidence>
<dbReference type="EMBL" id="DS235021">
    <property type="protein sequence ID" value="EEB10597.1"/>
    <property type="molecule type" value="Genomic_DNA"/>
</dbReference>
<name>E0VB41_PEDHC</name>
<dbReference type="KEGG" id="phu:Phum_PHUM050950"/>
<dbReference type="GO" id="GO:0044284">
    <property type="term" value="C:mitochondrial crista junction"/>
    <property type="evidence" value="ECO:0007669"/>
    <property type="project" value="TreeGrafter"/>
</dbReference>
<accession>E0VB41</accession>
<evidence type="ECO:0000256" key="4">
    <source>
        <dbReference type="ARBA" id="ARBA00022792"/>
    </source>
</evidence>
<dbReference type="eggNOG" id="ENOG502S7FS">
    <property type="taxonomic scope" value="Eukaryota"/>
</dbReference>
<comment type="function">
    <text evidence="8">Component of the MICOS complex, a large protein complex of the mitochondrial inner membrane that plays crucial roles in the maintenance of crista junctions, inner membrane architecture, and formation of contact sites to the outer membrane.</text>
</comment>
<evidence type="ECO:0000256" key="1">
    <source>
        <dbReference type="ARBA" id="ARBA00004434"/>
    </source>
</evidence>
<proteinExistence type="inferred from homology"/>
<evidence type="ECO:0000256" key="7">
    <source>
        <dbReference type="ARBA" id="ARBA00023136"/>
    </source>
</evidence>
<dbReference type="STRING" id="121224.E0VB41"/>
<dbReference type="HOGENOM" id="CLU_137714_1_0_1"/>
<evidence type="ECO:0000256" key="3">
    <source>
        <dbReference type="ARBA" id="ARBA00022692"/>
    </source>
</evidence>
<dbReference type="FunCoup" id="E0VB41">
    <property type="interactions" value="81"/>
</dbReference>
<dbReference type="RefSeq" id="XP_002423335.1">
    <property type="nucleotide sequence ID" value="XM_002423290.1"/>
</dbReference>
<dbReference type="VEuPathDB" id="VectorBase:PHUM050950"/>
<dbReference type="EMBL" id="AAZO01000603">
    <property type="status" value="NOT_ANNOTATED_CDS"/>
    <property type="molecule type" value="Genomic_DNA"/>
</dbReference>
<reference evidence="9" key="1">
    <citation type="submission" date="2007-04" db="EMBL/GenBank/DDBJ databases">
        <title>Annotation of Pediculus humanus corporis strain USDA.</title>
        <authorList>
            <person name="Kirkness E."/>
            <person name="Hannick L."/>
            <person name="Hass B."/>
            <person name="Bruggner R."/>
            <person name="Lawson D."/>
            <person name="Bidwell S."/>
            <person name="Joardar V."/>
            <person name="Caler E."/>
            <person name="Walenz B."/>
            <person name="Inman J."/>
            <person name="Schobel S."/>
            <person name="Galinsky K."/>
            <person name="Amedeo P."/>
            <person name="Strausberg R."/>
        </authorList>
    </citation>
    <scope>NUCLEOTIDE SEQUENCE</scope>
    <source>
        <strain evidence="9">USDA</strain>
    </source>
</reference>
<comment type="subunit">
    <text evidence="8">Component of the mitochondrial contact site and cristae organizing system (MICOS) complex.</text>
</comment>
<dbReference type="Pfam" id="PF15884">
    <property type="entry name" value="QIL1"/>
    <property type="match status" value="1"/>
</dbReference>
<keyword evidence="5" id="KW-1133">Transmembrane helix</keyword>
<dbReference type="PANTHER" id="PTHR31816">
    <property type="entry name" value="MICOS COMPLEX SUBUNIT MIC13"/>
    <property type="match status" value="1"/>
</dbReference>
<dbReference type="InterPro" id="IPR026769">
    <property type="entry name" value="Mic13"/>
</dbReference>
<dbReference type="Proteomes" id="UP000009046">
    <property type="component" value="Unassembled WGS sequence"/>
</dbReference>
<organism>
    <name type="scientific">Pediculus humanus subsp. corporis</name>
    <name type="common">Body louse</name>
    <dbReference type="NCBI Taxonomy" id="121224"/>
    <lineage>
        <taxon>Eukaryota</taxon>
        <taxon>Metazoa</taxon>
        <taxon>Ecdysozoa</taxon>
        <taxon>Arthropoda</taxon>
        <taxon>Hexapoda</taxon>
        <taxon>Insecta</taxon>
        <taxon>Pterygota</taxon>
        <taxon>Neoptera</taxon>
        <taxon>Paraneoptera</taxon>
        <taxon>Psocodea</taxon>
        <taxon>Troctomorpha</taxon>
        <taxon>Phthiraptera</taxon>
        <taxon>Anoplura</taxon>
        <taxon>Pediculidae</taxon>
        <taxon>Pediculus</taxon>
    </lineage>
</organism>
<comment type="subcellular location">
    <subcellularLocation>
        <location evidence="1 8">Mitochondrion inner membrane</location>
        <topology evidence="1 8">Single-pass membrane protein</topology>
    </subcellularLocation>
</comment>
<evidence type="ECO:0000256" key="8">
    <source>
        <dbReference type="RuleBase" id="RU363009"/>
    </source>
</evidence>
<dbReference type="GO" id="GO:0042407">
    <property type="term" value="P:cristae formation"/>
    <property type="evidence" value="ECO:0007669"/>
    <property type="project" value="TreeGrafter"/>
</dbReference>
<evidence type="ECO:0000313" key="11">
    <source>
        <dbReference type="Proteomes" id="UP000009046"/>
    </source>
</evidence>
<comment type="similarity">
    <text evidence="2 8">Belongs to the MICOS complex subunit Mic13 family.</text>
</comment>
<dbReference type="GO" id="GO:0061617">
    <property type="term" value="C:MICOS complex"/>
    <property type="evidence" value="ECO:0007669"/>
    <property type="project" value="UniProtKB-UniRule"/>
</dbReference>
<keyword evidence="6 8" id="KW-0496">Mitochondrion</keyword>
<keyword evidence="4 8" id="KW-0999">Mitochondrion inner membrane</keyword>
<dbReference type="GeneID" id="8232873"/>
<sequence length="132" mass="14916">MSKLIRFGLKAGIISSAVYITIDKGVWKDSEITSQLYQDLKTTIKPYVKPVLEQIPFQFPELPKAGDLVSTAKTTWNKGVISSCLFLAELPDLTWDLTKKGTVYTYNKIMEELKSINDVKNEKENQNTNLAN</sequence>
<reference evidence="10" key="3">
    <citation type="submission" date="2021-02" db="UniProtKB">
        <authorList>
            <consortium name="EnsemblMetazoa"/>
        </authorList>
    </citation>
    <scope>IDENTIFICATION</scope>
    <source>
        <strain evidence="10">USDA</strain>
    </source>
</reference>
<dbReference type="OMA" id="FIHMLPC"/>
<reference evidence="9" key="2">
    <citation type="submission" date="2007-04" db="EMBL/GenBank/DDBJ databases">
        <title>The genome of the human body louse.</title>
        <authorList>
            <consortium name="The Human Body Louse Genome Consortium"/>
            <person name="Kirkness E."/>
            <person name="Walenz B."/>
            <person name="Hass B."/>
            <person name="Bruggner R."/>
            <person name="Strausberg R."/>
        </authorList>
    </citation>
    <scope>NUCLEOTIDE SEQUENCE</scope>
    <source>
        <strain evidence="9">USDA</strain>
    </source>
</reference>
<keyword evidence="11" id="KW-1185">Reference proteome</keyword>
<evidence type="ECO:0000256" key="2">
    <source>
        <dbReference type="ARBA" id="ARBA00006771"/>
    </source>
</evidence>
<dbReference type="AlphaFoldDB" id="E0VB41"/>
<evidence type="ECO:0000256" key="6">
    <source>
        <dbReference type="ARBA" id="ARBA00023128"/>
    </source>
</evidence>
<gene>
    <name evidence="10" type="primary">8232873</name>
    <name evidence="9" type="ORF">Phum_PHUM050950</name>
</gene>
<evidence type="ECO:0000313" key="9">
    <source>
        <dbReference type="EMBL" id="EEB10597.1"/>
    </source>
</evidence>
<dbReference type="CTD" id="8232873"/>
<keyword evidence="3" id="KW-0812">Transmembrane</keyword>
<dbReference type="InParanoid" id="E0VB41"/>
<dbReference type="PANTHER" id="PTHR31816:SF3">
    <property type="entry name" value="MICOS COMPLEX SUBUNIT MIC13"/>
    <property type="match status" value="1"/>
</dbReference>
<keyword evidence="7" id="KW-0472">Membrane</keyword>
<evidence type="ECO:0000256" key="5">
    <source>
        <dbReference type="ARBA" id="ARBA00022989"/>
    </source>
</evidence>
<dbReference type="OrthoDB" id="5948578at2759"/>
<dbReference type="EnsemblMetazoa" id="PHUM050950-RA">
    <property type="protein sequence ID" value="PHUM050950-PA"/>
    <property type="gene ID" value="PHUM050950"/>
</dbReference>